<dbReference type="AlphaFoldDB" id="A0A8J3KB94"/>
<dbReference type="NCBIfam" id="TIGR03083">
    <property type="entry name" value="maleylpyruvate isomerase family mycothiol-dependent enzyme"/>
    <property type="match status" value="1"/>
</dbReference>
<reference evidence="2 3" key="1">
    <citation type="submission" date="2021-01" db="EMBL/GenBank/DDBJ databases">
        <title>Whole genome shotgun sequence of Catellatospora chokoriensis NBRC 107358.</title>
        <authorList>
            <person name="Komaki H."/>
            <person name="Tamura T."/>
        </authorList>
    </citation>
    <scope>NUCLEOTIDE SEQUENCE [LARGE SCALE GENOMIC DNA]</scope>
    <source>
        <strain evidence="2 3">NBRC 107358</strain>
    </source>
</reference>
<dbReference type="Gene3D" id="1.20.120.450">
    <property type="entry name" value="dinb family like domain"/>
    <property type="match status" value="1"/>
</dbReference>
<feature type="domain" description="Mycothiol-dependent maleylpyruvate isomerase metal-binding" evidence="1">
    <location>
        <begin position="14"/>
        <end position="137"/>
    </location>
</feature>
<gene>
    <name evidence="2" type="ORF">Cch02nite_69720</name>
</gene>
<dbReference type="InterPro" id="IPR024344">
    <property type="entry name" value="MDMPI_metal-binding"/>
</dbReference>
<dbReference type="NCBIfam" id="TIGR03086">
    <property type="entry name" value="TIGR03086 family metal-binding protein"/>
    <property type="match status" value="1"/>
</dbReference>
<sequence length="201" mass="20651">MTTITGTNAITLLGAAHSALRAAVAGIPADGWDLPTPCEHWNVTQVLQHATGDQIGFAAAITGGPWPSEDPFQPSGRIDGDAAALLEQALTASAAAFATVDADAEQVPVPLPQGPLPLWVAAGACALDAAVHAWDIAVATGRPSPLTAPDAEQLLTVAKQIVEPLRAYGAYAPELPVPTDTDPTTALLAYLGRRAEWTPQA</sequence>
<organism evidence="2 3">
    <name type="scientific">Catellatospora chokoriensis</name>
    <dbReference type="NCBI Taxonomy" id="310353"/>
    <lineage>
        <taxon>Bacteria</taxon>
        <taxon>Bacillati</taxon>
        <taxon>Actinomycetota</taxon>
        <taxon>Actinomycetes</taxon>
        <taxon>Micromonosporales</taxon>
        <taxon>Micromonosporaceae</taxon>
        <taxon>Catellatospora</taxon>
    </lineage>
</organism>
<comment type="caution">
    <text evidence="2">The sequence shown here is derived from an EMBL/GenBank/DDBJ whole genome shotgun (WGS) entry which is preliminary data.</text>
</comment>
<proteinExistence type="predicted"/>
<dbReference type="SUPFAM" id="SSF109854">
    <property type="entry name" value="DinB/YfiT-like putative metalloenzymes"/>
    <property type="match status" value="1"/>
</dbReference>
<dbReference type="Pfam" id="PF11716">
    <property type="entry name" value="MDMPI_N"/>
    <property type="match status" value="1"/>
</dbReference>
<name>A0A8J3KB94_9ACTN</name>
<dbReference type="RefSeq" id="WP_191841640.1">
    <property type="nucleotide sequence ID" value="NZ_BAAALB010000012.1"/>
</dbReference>
<dbReference type="InterPro" id="IPR034660">
    <property type="entry name" value="DinB/YfiT-like"/>
</dbReference>
<evidence type="ECO:0000313" key="3">
    <source>
        <dbReference type="Proteomes" id="UP000619293"/>
    </source>
</evidence>
<accession>A0A8J3KB94</accession>
<protein>
    <recommendedName>
        <fullName evidence="1">Mycothiol-dependent maleylpyruvate isomerase metal-binding domain-containing protein</fullName>
    </recommendedName>
</protein>
<keyword evidence="3" id="KW-1185">Reference proteome</keyword>
<dbReference type="EMBL" id="BONG01000066">
    <property type="protein sequence ID" value="GIF93528.1"/>
    <property type="molecule type" value="Genomic_DNA"/>
</dbReference>
<dbReference type="InterPro" id="IPR017520">
    <property type="entry name" value="CHP03086"/>
</dbReference>
<dbReference type="Proteomes" id="UP000619293">
    <property type="component" value="Unassembled WGS sequence"/>
</dbReference>
<dbReference type="GO" id="GO:0046872">
    <property type="term" value="F:metal ion binding"/>
    <property type="evidence" value="ECO:0007669"/>
    <property type="project" value="InterPro"/>
</dbReference>
<evidence type="ECO:0000313" key="2">
    <source>
        <dbReference type="EMBL" id="GIF93528.1"/>
    </source>
</evidence>
<dbReference type="InterPro" id="IPR017517">
    <property type="entry name" value="Maleyloyr_isom"/>
</dbReference>
<evidence type="ECO:0000259" key="1">
    <source>
        <dbReference type="Pfam" id="PF11716"/>
    </source>
</evidence>